<reference evidence="2" key="1">
    <citation type="journal article" date="2020" name="Stud. Mycol.">
        <title>101 Dothideomycetes genomes: a test case for predicting lifestyles and emergence of pathogens.</title>
        <authorList>
            <person name="Haridas S."/>
            <person name="Albert R."/>
            <person name="Binder M."/>
            <person name="Bloem J."/>
            <person name="Labutti K."/>
            <person name="Salamov A."/>
            <person name="Andreopoulos B."/>
            <person name="Baker S."/>
            <person name="Barry K."/>
            <person name="Bills G."/>
            <person name="Bluhm B."/>
            <person name="Cannon C."/>
            <person name="Castanera R."/>
            <person name="Culley D."/>
            <person name="Daum C."/>
            <person name="Ezra D."/>
            <person name="Gonzalez J."/>
            <person name="Henrissat B."/>
            <person name="Kuo A."/>
            <person name="Liang C."/>
            <person name="Lipzen A."/>
            <person name="Lutzoni F."/>
            <person name="Magnuson J."/>
            <person name="Mondo S."/>
            <person name="Nolan M."/>
            <person name="Ohm R."/>
            <person name="Pangilinan J."/>
            <person name="Park H.-J."/>
            <person name="Ramirez L."/>
            <person name="Alfaro M."/>
            <person name="Sun H."/>
            <person name="Tritt A."/>
            <person name="Yoshinaga Y."/>
            <person name="Zwiers L.-H."/>
            <person name="Turgeon B."/>
            <person name="Goodwin S."/>
            <person name="Spatafora J."/>
            <person name="Crous P."/>
            <person name="Grigoriev I."/>
        </authorList>
    </citation>
    <scope>NUCLEOTIDE SEQUENCE</scope>
    <source>
        <strain evidence="2">CBS 122368</strain>
    </source>
</reference>
<name>A0A6A6HVM4_9PLEO</name>
<dbReference type="SUPFAM" id="SSF54695">
    <property type="entry name" value="POZ domain"/>
    <property type="match status" value="1"/>
</dbReference>
<feature type="non-terminal residue" evidence="2">
    <location>
        <position position="179"/>
    </location>
</feature>
<dbReference type="PROSITE" id="PS50097">
    <property type="entry name" value="BTB"/>
    <property type="match status" value="1"/>
</dbReference>
<dbReference type="PANTHER" id="PTHR47843:SF2">
    <property type="entry name" value="BTB DOMAIN-CONTAINING PROTEIN"/>
    <property type="match status" value="1"/>
</dbReference>
<organism evidence="2 3">
    <name type="scientific">Trematosphaeria pertusa</name>
    <dbReference type="NCBI Taxonomy" id="390896"/>
    <lineage>
        <taxon>Eukaryota</taxon>
        <taxon>Fungi</taxon>
        <taxon>Dikarya</taxon>
        <taxon>Ascomycota</taxon>
        <taxon>Pezizomycotina</taxon>
        <taxon>Dothideomycetes</taxon>
        <taxon>Pleosporomycetidae</taxon>
        <taxon>Pleosporales</taxon>
        <taxon>Massarineae</taxon>
        <taxon>Trematosphaeriaceae</taxon>
        <taxon>Trematosphaeria</taxon>
    </lineage>
</organism>
<feature type="non-terminal residue" evidence="2">
    <location>
        <position position="1"/>
    </location>
</feature>
<dbReference type="Proteomes" id="UP000800094">
    <property type="component" value="Unassembled WGS sequence"/>
</dbReference>
<evidence type="ECO:0000259" key="1">
    <source>
        <dbReference type="PROSITE" id="PS50097"/>
    </source>
</evidence>
<dbReference type="Gene3D" id="3.30.710.10">
    <property type="entry name" value="Potassium Channel Kv1.1, Chain A"/>
    <property type="match status" value="1"/>
</dbReference>
<sequence>RVSHVLAHSFGSAIVTICVGEGERQQNFAVHKNVICARSGFLKDATAKETLQLPDQDPRAFNLYMQLLYTDRLPCKPVDAANCDEYTLLCKLYILVKKLQDVPAKNAALDALLAKSREADPDNKPCLPSSEHLRIIYNGTSGTCGARRLMVDLYTFRATGQWMTSQGGSFPQEFMADLA</sequence>
<dbReference type="OrthoDB" id="3786410at2759"/>
<dbReference type="Pfam" id="PF00651">
    <property type="entry name" value="BTB"/>
    <property type="match status" value="1"/>
</dbReference>
<protein>
    <recommendedName>
        <fullName evidence="1">BTB domain-containing protein</fullName>
    </recommendedName>
</protein>
<dbReference type="AlphaFoldDB" id="A0A6A6HVM4"/>
<dbReference type="InterPro" id="IPR000210">
    <property type="entry name" value="BTB/POZ_dom"/>
</dbReference>
<dbReference type="SMART" id="SM00225">
    <property type="entry name" value="BTB"/>
    <property type="match status" value="1"/>
</dbReference>
<dbReference type="GeneID" id="54576009"/>
<feature type="domain" description="BTB" evidence="1">
    <location>
        <begin position="13"/>
        <end position="77"/>
    </location>
</feature>
<evidence type="ECO:0000313" key="2">
    <source>
        <dbReference type="EMBL" id="KAF2241959.1"/>
    </source>
</evidence>
<accession>A0A6A6HVM4</accession>
<dbReference type="PANTHER" id="PTHR47843">
    <property type="entry name" value="BTB DOMAIN-CONTAINING PROTEIN-RELATED"/>
    <property type="match status" value="1"/>
</dbReference>
<evidence type="ECO:0000313" key="3">
    <source>
        <dbReference type="Proteomes" id="UP000800094"/>
    </source>
</evidence>
<keyword evidence="3" id="KW-1185">Reference proteome</keyword>
<dbReference type="InterPro" id="IPR011333">
    <property type="entry name" value="SKP1/BTB/POZ_sf"/>
</dbReference>
<proteinExistence type="predicted"/>
<dbReference type="CDD" id="cd18186">
    <property type="entry name" value="BTB_POZ_ZBTB_KLHL-like"/>
    <property type="match status" value="1"/>
</dbReference>
<dbReference type="RefSeq" id="XP_033676963.1">
    <property type="nucleotide sequence ID" value="XM_033822679.1"/>
</dbReference>
<gene>
    <name evidence="2" type="ORF">BU26DRAFT_389162</name>
</gene>
<dbReference type="EMBL" id="ML987209">
    <property type="protein sequence ID" value="KAF2241959.1"/>
    <property type="molecule type" value="Genomic_DNA"/>
</dbReference>